<dbReference type="PANTHER" id="PTHR39953">
    <property type="entry name" value="RE54151P"/>
    <property type="match status" value="1"/>
</dbReference>
<gene>
    <name evidence="1" type="ORF">ILUMI_17660</name>
</gene>
<evidence type="ECO:0000313" key="1">
    <source>
        <dbReference type="EMBL" id="KAF2888513.1"/>
    </source>
</evidence>
<feature type="non-terminal residue" evidence="1">
    <location>
        <position position="185"/>
    </location>
</feature>
<evidence type="ECO:0008006" key="3">
    <source>
        <dbReference type="Google" id="ProtNLM"/>
    </source>
</evidence>
<keyword evidence="2" id="KW-1185">Reference proteome</keyword>
<dbReference type="Proteomes" id="UP000801492">
    <property type="component" value="Unassembled WGS sequence"/>
</dbReference>
<dbReference type="AlphaFoldDB" id="A0A8K0CQ28"/>
<dbReference type="InterPro" id="IPR011604">
    <property type="entry name" value="PDDEXK-like_dom_sf"/>
</dbReference>
<dbReference type="Gene3D" id="3.90.320.10">
    <property type="match status" value="1"/>
</dbReference>
<protein>
    <recommendedName>
        <fullName evidence="3">SWIM-type domain-containing protein</fullName>
    </recommendedName>
</protein>
<feature type="non-terminal residue" evidence="1">
    <location>
        <position position="1"/>
    </location>
</feature>
<organism evidence="1 2">
    <name type="scientific">Ignelater luminosus</name>
    <name type="common">Cucubano</name>
    <name type="synonym">Pyrophorus luminosus</name>
    <dbReference type="NCBI Taxonomy" id="2038154"/>
    <lineage>
        <taxon>Eukaryota</taxon>
        <taxon>Metazoa</taxon>
        <taxon>Ecdysozoa</taxon>
        <taxon>Arthropoda</taxon>
        <taxon>Hexapoda</taxon>
        <taxon>Insecta</taxon>
        <taxon>Pterygota</taxon>
        <taxon>Neoptera</taxon>
        <taxon>Endopterygota</taxon>
        <taxon>Coleoptera</taxon>
        <taxon>Polyphaga</taxon>
        <taxon>Elateriformia</taxon>
        <taxon>Elateroidea</taxon>
        <taxon>Elateridae</taxon>
        <taxon>Agrypninae</taxon>
        <taxon>Pyrophorini</taxon>
        <taxon>Ignelater</taxon>
    </lineage>
</organism>
<name>A0A8K0CQ28_IGNLU</name>
<comment type="caution">
    <text evidence="1">The sequence shown here is derived from an EMBL/GenBank/DDBJ whole genome shotgun (WGS) entry which is preliminary data.</text>
</comment>
<proteinExistence type="predicted"/>
<accession>A0A8K0CQ28</accession>
<dbReference type="EMBL" id="VTPC01076541">
    <property type="protein sequence ID" value="KAF2888513.1"/>
    <property type="molecule type" value="Genomic_DNA"/>
</dbReference>
<sequence>VILNNYGMTSSTCMCPRGLYSCHHMPAVALFAHYNISVTDGAYSWIKSTSEDSHKKAMEVFPKSSNKLNYTAVGAISVDAVQSLFEDLKMCGPTDMGWLLTPPPKEDAKDIINDIESLLFSKEYNSTPRKLLYIKEKLKLTEETIKKITSLTVGQTENPLWLIARKHRLTASNFGKVIKAVRHRE</sequence>
<dbReference type="OrthoDB" id="6771600at2759"/>
<dbReference type="PANTHER" id="PTHR39953:SF1">
    <property type="entry name" value="RE54151P"/>
    <property type="match status" value="1"/>
</dbReference>
<evidence type="ECO:0000313" key="2">
    <source>
        <dbReference type="Proteomes" id="UP000801492"/>
    </source>
</evidence>
<reference evidence="1" key="1">
    <citation type="submission" date="2019-08" db="EMBL/GenBank/DDBJ databases">
        <title>The genome of the North American firefly Photinus pyralis.</title>
        <authorList>
            <consortium name="Photinus pyralis genome working group"/>
            <person name="Fallon T.R."/>
            <person name="Sander Lower S.E."/>
            <person name="Weng J.-K."/>
        </authorList>
    </citation>
    <scope>NUCLEOTIDE SEQUENCE</scope>
    <source>
        <strain evidence="1">TRF0915ILg1</strain>
        <tissue evidence="1">Whole body</tissue>
    </source>
</reference>